<dbReference type="CDD" id="cd00082">
    <property type="entry name" value="HisKA"/>
    <property type="match status" value="1"/>
</dbReference>
<evidence type="ECO:0000256" key="2">
    <source>
        <dbReference type="ARBA" id="ARBA00012438"/>
    </source>
</evidence>
<evidence type="ECO:0000256" key="4">
    <source>
        <dbReference type="ARBA" id="ARBA00022679"/>
    </source>
</evidence>
<feature type="domain" description="Response regulatory" evidence="12">
    <location>
        <begin position="915"/>
        <end position="1028"/>
    </location>
</feature>
<dbReference type="Gene3D" id="3.30.450.20">
    <property type="entry name" value="PAS domain"/>
    <property type="match status" value="2"/>
</dbReference>
<dbReference type="InterPro" id="IPR000700">
    <property type="entry name" value="PAS-assoc_C"/>
</dbReference>
<evidence type="ECO:0000256" key="9">
    <source>
        <dbReference type="PROSITE-ProRule" id="PRU00169"/>
    </source>
</evidence>
<dbReference type="AlphaFoldDB" id="A0A7W6I048"/>
<evidence type="ECO:0000256" key="7">
    <source>
        <dbReference type="ARBA" id="ARBA00022840"/>
    </source>
</evidence>
<dbReference type="GeneID" id="93101484"/>
<dbReference type="InterPro" id="IPR004358">
    <property type="entry name" value="Sig_transdc_His_kin-like_C"/>
</dbReference>
<evidence type="ECO:0000259" key="11">
    <source>
        <dbReference type="PROSITE" id="PS50109"/>
    </source>
</evidence>
<dbReference type="InterPro" id="IPR001789">
    <property type="entry name" value="Sig_transdc_resp-reg_receiver"/>
</dbReference>
<dbReference type="InterPro" id="IPR036890">
    <property type="entry name" value="HATPase_C_sf"/>
</dbReference>
<dbReference type="InterPro" id="IPR003594">
    <property type="entry name" value="HATPase_dom"/>
</dbReference>
<comment type="catalytic activity">
    <reaction evidence="1">
        <text>ATP + protein L-histidine = ADP + protein N-phospho-L-histidine.</text>
        <dbReference type="EC" id="2.7.13.3"/>
    </reaction>
</comment>
<dbReference type="SMART" id="SM00388">
    <property type="entry name" value="HisKA"/>
    <property type="match status" value="1"/>
</dbReference>
<keyword evidence="10" id="KW-0472">Membrane</keyword>
<evidence type="ECO:0000256" key="10">
    <source>
        <dbReference type="SAM" id="Phobius"/>
    </source>
</evidence>
<feature type="domain" description="PAC" evidence="13">
    <location>
        <begin position="605"/>
        <end position="661"/>
    </location>
</feature>
<reference evidence="14 15" key="1">
    <citation type="submission" date="2020-08" db="EMBL/GenBank/DDBJ databases">
        <title>Genomic Encyclopedia of Type Strains, Phase IV (KMG-IV): sequencing the most valuable type-strain genomes for metagenomic binning, comparative biology and taxonomic classification.</title>
        <authorList>
            <person name="Goeker M."/>
        </authorList>
    </citation>
    <scope>NUCLEOTIDE SEQUENCE [LARGE SCALE GENOMIC DNA]</scope>
    <source>
        <strain evidence="14 15">DSM 105721</strain>
    </source>
</reference>
<dbReference type="PROSITE" id="PS50113">
    <property type="entry name" value="PAC"/>
    <property type="match status" value="1"/>
</dbReference>
<protein>
    <recommendedName>
        <fullName evidence="2">histidine kinase</fullName>
        <ecNumber evidence="2">2.7.13.3</ecNumber>
    </recommendedName>
</protein>
<dbReference type="CDD" id="cd16922">
    <property type="entry name" value="HATPase_EvgS-ArcB-TorS-like"/>
    <property type="match status" value="1"/>
</dbReference>
<dbReference type="FunFam" id="1.10.287.130:FF:000002">
    <property type="entry name" value="Two-component osmosensing histidine kinase"/>
    <property type="match status" value="1"/>
</dbReference>
<dbReference type="InterPro" id="IPR035965">
    <property type="entry name" value="PAS-like_dom_sf"/>
</dbReference>
<gene>
    <name evidence="14" type="ORF">GGR14_003383</name>
</gene>
<dbReference type="PROSITE" id="PS50110">
    <property type="entry name" value="RESPONSE_REGULATORY"/>
    <property type="match status" value="1"/>
</dbReference>
<dbReference type="SUPFAM" id="SSF52172">
    <property type="entry name" value="CheY-like"/>
    <property type="match status" value="1"/>
</dbReference>
<dbReference type="CDD" id="cd17546">
    <property type="entry name" value="REC_hyHK_CKI1_RcsC-like"/>
    <property type="match status" value="1"/>
</dbReference>
<accession>A0A7W6I048</accession>
<dbReference type="SMART" id="SM00448">
    <property type="entry name" value="REC"/>
    <property type="match status" value="1"/>
</dbReference>
<dbReference type="SUPFAM" id="SSF47384">
    <property type="entry name" value="Homodimeric domain of signal transducing histidine kinase"/>
    <property type="match status" value="1"/>
</dbReference>
<evidence type="ECO:0000256" key="1">
    <source>
        <dbReference type="ARBA" id="ARBA00000085"/>
    </source>
</evidence>
<dbReference type="InterPro" id="IPR003661">
    <property type="entry name" value="HisK_dim/P_dom"/>
</dbReference>
<keyword evidence="4" id="KW-0808">Transferase</keyword>
<dbReference type="GO" id="GO:0000155">
    <property type="term" value="F:phosphorelay sensor kinase activity"/>
    <property type="evidence" value="ECO:0007669"/>
    <property type="project" value="InterPro"/>
</dbReference>
<dbReference type="EMBL" id="JACIES010000011">
    <property type="protein sequence ID" value="MBB4027569.1"/>
    <property type="molecule type" value="Genomic_DNA"/>
</dbReference>
<organism evidence="14 15">
    <name type="scientific">Butyricimonas faecihominis</name>
    <dbReference type="NCBI Taxonomy" id="1472416"/>
    <lineage>
        <taxon>Bacteria</taxon>
        <taxon>Pseudomonadati</taxon>
        <taxon>Bacteroidota</taxon>
        <taxon>Bacteroidia</taxon>
        <taxon>Bacteroidales</taxon>
        <taxon>Odoribacteraceae</taxon>
        <taxon>Butyricimonas</taxon>
    </lineage>
</organism>
<sequence>MRFKRIFQIGVWAFCLLVAFSVHGSVRDKGYILVINSYTEGAIWSNYVIDSIRKDRSIGENVAVESMNTLLIDDEESMRVKKDDVLSKYTELPKAIVLLGSSAWCLFEQELNGIWKDVPMILCVENDYVAPVEAFLKKHEVIQEEKIPLLKVLGEANVSIIKCPVYIRETIEEMRLLLPDLEKIVLMSDHRYVSAQVRCQMRKVCEQYFPDLEVAYFTEGEYSLDQVLDSIESFDIQKVGLLYYSWFQRKNLAGNKYLTSNNHKTICSFDNHPIFTLEDVGMADGEMAGGYFYRGKDFAHTVMRTLRDVLNGKDPKTIPVQIAGKPECYLSYPILQKAGIPESLYPDDANYLFAPESFWEKTRYMWIVIVVLLFITYIMWARVRLLKKEKMMRGREMILLQKYKTLFNNMPLAYMKHRLLYNAKGDIVDYRIEEVNPMFEEYFVEASRVVGKKGSELKDDNKSGEFAVLYKKMLEEQKSFTIEYFYKRTGKFFEVINIASMEKDMVDIFCVDVTDLRKTKSMLESVNYKLSMALDVSNIVPWRWDLERHTVLCDVNRPIELKHCVDDGNSLAVPEEQYFSKIHKDDRERVKAAYSALISGNVSKIREEYRVLDKSEHHYSYEWVEAQATVDQRDKNGHPLSLVGSSVVITTRKQMELALREAKEHAEESNRLKSAFLANMSHEIRTPLNAIVGFSNILASAEAEEEKREYINIIENNNTLLLQLISDILDLSKIESGSMEFAYSEFDLNALMRGLEQTSCLRLTSAAVEIKFDEYLPDCCIRSEKNRLTQVITNLINNAIKFTKEGTIRFGYHLLEKDSLYFYVSDTGCGIDADKKDAVFERFVKLDNFVQGTGLGLSICKTIVERMGGKIGVESEVGQGTTFWFTIPYVAVKLHYQEIKEEKIVQHTVEKNKLKILVAEDNPSNYMLFESILKKDYQLIHAWNGREAVELFKEHDPHLVLMDINMPELNGFQAVQEIRKISGTVPVIAVTAYAYASDEEKIMASGFDGYTAKPINANLLRSKIIALLEKHLILL</sequence>
<dbReference type="EC" id="2.7.13.3" evidence="2"/>
<dbReference type="SUPFAM" id="SSF55874">
    <property type="entry name" value="ATPase domain of HSP90 chaperone/DNA topoisomerase II/histidine kinase"/>
    <property type="match status" value="1"/>
</dbReference>
<evidence type="ECO:0000313" key="15">
    <source>
        <dbReference type="Proteomes" id="UP000546007"/>
    </source>
</evidence>
<dbReference type="Pfam" id="PF00512">
    <property type="entry name" value="HisKA"/>
    <property type="match status" value="1"/>
</dbReference>
<proteinExistence type="predicted"/>
<keyword evidence="15" id="KW-1185">Reference proteome</keyword>
<keyword evidence="7" id="KW-0067">ATP-binding</keyword>
<keyword evidence="10" id="KW-1133">Transmembrane helix</keyword>
<evidence type="ECO:0000256" key="5">
    <source>
        <dbReference type="ARBA" id="ARBA00022741"/>
    </source>
</evidence>
<dbReference type="Proteomes" id="UP000546007">
    <property type="component" value="Unassembled WGS sequence"/>
</dbReference>
<dbReference type="Pfam" id="PF08447">
    <property type="entry name" value="PAS_3"/>
    <property type="match status" value="1"/>
</dbReference>
<dbReference type="InterPro" id="IPR013655">
    <property type="entry name" value="PAS_fold_3"/>
</dbReference>
<evidence type="ECO:0000313" key="14">
    <source>
        <dbReference type="EMBL" id="MBB4027569.1"/>
    </source>
</evidence>
<dbReference type="Pfam" id="PF02518">
    <property type="entry name" value="HATPase_c"/>
    <property type="match status" value="1"/>
</dbReference>
<name>A0A7W6I048_9BACT</name>
<dbReference type="SUPFAM" id="SSF55785">
    <property type="entry name" value="PYP-like sensor domain (PAS domain)"/>
    <property type="match status" value="1"/>
</dbReference>
<dbReference type="Gene3D" id="1.10.287.130">
    <property type="match status" value="1"/>
</dbReference>
<dbReference type="PROSITE" id="PS50109">
    <property type="entry name" value="HIS_KIN"/>
    <property type="match status" value="1"/>
</dbReference>
<dbReference type="InterPro" id="IPR036097">
    <property type="entry name" value="HisK_dim/P_sf"/>
</dbReference>
<evidence type="ECO:0000256" key="6">
    <source>
        <dbReference type="ARBA" id="ARBA00022777"/>
    </source>
</evidence>
<feature type="domain" description="Histidine kinase" evidence="11">
    <location>
        <begin position="679"/>
        <end position="891"/>
    </location>
</feature>
<dbReference type="InterPro" id="IPR011006">
    <property type="entry name" value="CheY-like_superfamily"/>
</dbReference>
<dbReference type="Pfam" id="PF00072">
    <property type="entry name" value="Response_reg"/>
    <property type="match status" value="1"/>
</dbReference>
<dbReference type="SMART" id="SM00387">
    <property type="entry name" value="HATPase_c"/>
    <property type="match status" value="1"/>
</dbReference>
<keyword evidence="5" id="KW-0547">Nucleotide-binding</keyword>
<dbReference type="GO" id="GO:0009927">
    <property type="term" value="F:histidine phosphotransfer kinase activity"/>
    <property type="evidence" value="ECO:0007669"/>
    <property type="project" value="TreeGrafter"/>
</dbReference>
<comment type="caution">
    <text evidence="14">The sequence shown here is derived from an EMBL/GenBank/DDBJ whole genome shotgun (WGS) entry which is preliminary data.</text>
</comment>
<evidence type="ECO:0000256" key="8">
    <source>
        <dbReference type="ARBA" id="ARBA00023012"/>
    </source>
</evidence>
<dbReference type="PANTHER" id="PTHR43047">
    <property type="entry name" value="TWO-COMPONENT HISTIDINE PROTEIN KINASE"/>
    <property type="match status" value="1"/>
</dbReference>
<dbReference type="OrthoDB" id="9796457at2"/>
<dbReference type="FunFam" id="3.30.565.10:FF:000006">
    <property type="entry name" value="Sensor histidine kinase WalK"/>
    <property type="match status" value="1"/>
</dbReference>
<evidence type="ECO:0000259" key="12">
    <source>
        <dbReference type="PROSITE" id="PS50110"/>
    </source>
</evidence>
<evidence type="ECO:0000259" key="13">
    <source>
        <dbReference type="PROSITE" id="PS50113"/>
    </source>
</evidence>
<dbReference type="PRINTS" id="PR00344">
    <property type="entry name" value="BCTRLSENSOR"/>
</dbReference>
<keyword evidence="3 9" id="KW-0597">Phosphoprotein</keyword>
<feature type="modified residue" description="4-aspartylphosphate" evidence="9">
    <location>
        <position position="963"/>
    </location>
</feature>
<dbReference type="GO" id="GO:0005886">
    <property type="term" value="C:plasma membrane"/>
    <property type="evidence" value="ECO:0007669"/>
    <property type="project" value="TreeGrafter"/>
</dbReference>
<dbReference type="Gene3D" id="3.30.565.10">
    <property type="entry name" value="Histidine kinase-like ATPase, C-terminal domain"/>
    <property type="match status" value="1"/>
</dbReference>
<keyword evidence="8" id="KW-0902">Two-component regulatory system</keyword>
<keyword evidence="6 14" id="KW-0418">Kinase</keyword>
<dbReference type="RefSeq" id="WP_124316616.1">
    <property type="nucleotide sequence ID" value="NZ_AP028155.1"/>
</dbReference>
<evidence type="ECO:0000256" key="3">
    <source>
        <dbReference type="ARBA" id="ARBA00022553"/>
    </source>
</evidence>
<dbReference type="InterPro" id="IPR005467">
    <property type="entry name" value="His_kinase_dom"/>
</dbReference>
<dbReference type="Gene3D" id="3.40.50.2300">
    <property type="match status" value="1"/>
</dbReference>
<keyword evidence="10" id="KW-0812">Transmembrane</keyword>
<dbReference type="GO" id="GO:0005524">
    <property type="term" value="F:ATP binding"/>
    <property type="evidence" value="ECO:0007669"/>
    <property type="project" value="UniProtKB-KW"/>
</dbReference>
<dbReference type="PANTHER" id="PTHR43047:SF72">
    <property type="entry name" value="OSMOSENSING HISTIDINE PROTEIN KINASE SLN1"/>
    <property type="match status" value="1"/>
</dbReference>
<feature type="transmembrane region" description="Helical" evidence="10">
    <location>
        <begin position="364"/>
        <end position="383"/>
    </location>
</feature>